<feature type="transmembrane region" description="Helical" evidence="2">
    <location>
        <begin position="53"/>
        <end position="74"/>
    </location>
</feature>
<keyword evidence="1" id="KW-0175">Coiled coil</keyword>
<keyword evidence="2" id="KW-0472">Membrane</keyword>
<sequence length="126" mass="14598">MKIIRFFDKLEDKIRQALSKHPLVYALIGGTAIVLFWRGVWHLADDMGLSTEASLIISILIMLLTGTFVSFFIGERLLLSGLKKEKRLDEQTLEEVEKEESQVKEMHRHLIEIRKELAEIKKKLGH</sequence>
<dbReference type="AlphaFoldDB" id="A0A0G1UXR0"/>
<keyword evidence="2" id="KW-1133">Transmembrane helix</keyword>
<proteinExistence type="predicted"/>
<dbReference type="EMBL" id="LCPO01000008">
    <property type="protein sequence ID" value="KKU99029.1"/>
    <property type="molecule type" value="Genomic_DNA"/>
</dbReference>
<accession>A0A0G1UXR0</accession>
<keyword evidence="2" id="KW-0812">Transmembrane</keyword>
<feature type="coiled-coil region" evidence="1">
    <location>
        <begin position="79"/>
        <end position="123"/>
    </location>
</feature>
<reference evidence="3 4" key="1">
    <citation type="journal article" date="2015" name="Nature">
        <title>rRNA introns, odd ribosomes, and small enigmatic genomes across a large radiation of phyla.</title>
        <authorList>
            <person name="Brown C.T."/>
            <person name="Hug L.A."/>
            <person name="Thomas B.C."/>
            <person name="Sharon I."/>
            <person name="Castelle C.J."/>
            <person name="Singh A."/>
            <person name="Wilkins M.J."/>
            <person name="Williams K.H."/>
            <person name="Banfield J.F."/>
        </authorList>
    </citation>
    <scope>NUCLEOTIDE SEQUENCE [LARGE SCALE GENOMIC DNA]</scope>
</reference>
<evidence type="ECO:0000256" key="1">
    <source>
        <dbReference type="SAM" id="Coils"/>
    </source>
</evidence>
<comment type="caution">
    <text evidence="3">The sequence shown here is derived from an EMBL/GenBank/DDBJ whole genome shotgun (WGS) entry which is preliminary data.</text>
</comment>
<evidence type="ECO:0000313" key="4">
    <source>
        <dbReference type="Proteomes" id="UP000034600"/>
    </source>
</evidence>
<name>A0A0G1UXR0_9BACT</name>
<evidence type="ECO:0000256" key="2">
    <source>
        <dbReference type="SAM" id="Phobius"/>
    </source>
</evidence>
<feature type="transmembrane region" description="Helical" evidence="2">
    <location>
        <begin position="23"/>
        <end position="41"/>
    </location>
</feature>
<dbReference type="Proteomes" id="UP000034600">
    <property type="component" value="Unassembled WGS sequence"/>
</dbReference>
<evidence type="ECO:0000313" key="3">
    <source>
        <dbReference type="EMBL" id="KKU99029.1"/>
    </source>
</evidence>
<gene>
    <name evidence="3" type="ORF">UY32_C0008G0020</name>
</gene>
<organism evidence="3 4">
    <name type="scientific">Candidatus Jorgensenbacteria bacterium GW2011_GWC1_48_8</name>
    <dbReference type="NCBI Taxonomy" id="1618666"/>
    <lineage>
        <taxon>Bacteria</taxon>
        <taxon>Candidatus Joergenseniibacteriota</taxon>
    </lineage>
</organism>
<protein>
    <submittedName>
        <fullName evidence="3">Uncharacterized protein</fullName>
    </submittedName>
</protein>